<dbReference type="Gene3D" id="3.30.70.420">
    <property type="entry name" value="Hydroxymethylglutaryl-CoA reductase, class I/II, NAD/NADP-binding domain"/>
    <property type="match status" value="1"/>
</dbReference>
<evidence type="ECO:0000256" key="1">
    <source>
        <dbReference type="ARBA" id="ARBA00007661"/>
    </source>
</evidence>
<dbReference type="InterPro" id="IPR009029">
    <property type="entry name" value="HMG_CoA_Rdtase_sub-bd_dom_sf"/>
</dbReference>
<dbReference type="PROSITE" id="PS00066">
    <property type="entry name" value="HMG_COA_REDUCTASE_1"/>
    <property type="match status" value="1"/>
</dbReference>
<dbReference type="SUPFAM" id="SSF56542">
    <property type="entry name" value="Substrate-binding domain of HMG-CoA reductase"/>
    <property type="match status" value="1"/>
</dbReference>
<dbReference type="RefSeq" id="WP_282862117.1">
    <property type="nucleotide sequence ID" value="NZ_CP118848.1"/>
</dbReference>
<dbReference type="PROSITE" id="PS01192">
    <property type="entry name" value="HMG_COA_REDUCTASE_3"/>
    <property type="match status" value="1"/>
</dbReference>
<dbReference type="Gene3D" id="1.10.8.660">
    <property type="match status" value="1"/>
</dbReference>
<protein>
    <recommendedName>
        <fullName evidence="3">3-hydroxy-3-methylglutaryl coenzyme A reductase</fullName>
        <shortName evidence="3">HMG-CoA reductase</shortName>
        <ecNumber evidence="3">1.1.1.88</ecNumber>
    </recommendedName>
</protein>
<name>A0AAX3W3B4_MAMLE</name>
<dbReference type="EMBL" id="CP118848">
    <property type="protein sequence ID" value="WHI59855.1"/>
    <property type="molecule type" value="Genomic_DNA"/>
</dbReference>
<dbReference type="AlphaFoldDB" id="A0AAX3W3B4"/>
<evidence type="ECO:0000313" key="4">
    <source>
        <dbReference type="EMBL" id="WHI59855.1"/>
    </source>
</evidence>
<dbReference type="GO" id="GO:0015936">
    <property type="term" value="P:coenzyme A metabolic process"/>
    <property type="evidence" value="ECO:0007669"/>
    <property type="project" value="InterPro"/>
</dbReference>
<evidence type="ECO:0000256" key="2">
    <source>
        <dbReference type="ARBA" id="ARBA00023002"/>
    </source>
</evidence>
<accession>A0AAX3W3B4</accession>
<dbReference type="InterPro" id="IPR004553">
    <property type="entry name" value="HMG_CoA_Rdtase_bac-typ"/>
</dbReference>
<evidence type="ECO:0000256" key="3">
    <source>
        <dbReference type="RuleBase" id="RU361219"/>
    </source>
</evidence>
<dbReference type="InterPro" id="IPR023074">
    <property type="entry name" value="HMG_CoA_Rdtase_cat_sf"/>
</dbReference>
<dbReference type="Gene3D" id="3.90.770.10">
    <property type="entry name" value="3-hydroxy-3-methylglutaryl-coenzyme A Reductase, Chain A, domain 2"/>
    <property type="match status" value="1"/>
</dbReference>
<dbReference type="InterPro" id="IPR009023">
    <property type="entry name" value="HMG_CoA_Rdtase_NAD(P)-bd_sf"/>
</dbReference>
<dbReference type="InterPro" id="IPR002202">
    <property type="entry name" value="HMG_CoA_Rdtase"/>
</dbReference>
<keyword evidence="2 3" id="KW-0560">Oxidoreductase</keyword>
<dbReference type="PROSITE" id="PS50065">
    <property type="entry name" value="HMG_COA_REDUCTASE_4"/>
    <property type="match status" value="1"/>
</dbReference>
<dbReference type="Proteomes" id="UP001223261">
    <property type="component" value="Chromosome"/>
</dbReference>
<proteinExistence type="inferred from homology"/>
<dbReference type="EC" id="1.1.1.88" evidence="3"/>
<dbReference type="CDD" id="cd00644">
    <property type="entry name" value="HMG-CoA_reductase_classII"/>
    <property type="match status" value="1"/>
</dbReference>
<gene>
    <name evidence="4" type="ORF">PYH69_14305</name>
</gene>
<evidence type="ECO:0000313" key="5">
    <source>
        <dbReference type="Proteomes" id="UP001223261"/>
    </source>
</evidence>
<comment type="pathway">
    <text evidence="3">Metabolic intermediate metabolism; (R)-mevalonate degradation; (S)-3-hydroxy-3-methylglutaryl-CoA from (R)-mevalonate: step 1/1.</text>
</comment>
<keyword evidence="3" id="KW-0520">NAD</keyword>
<dbReference type="PRINTS" id="PR00071">
    <property type="entry name" value="HMGCOARDTASE"/>
</dbReference>
<dbReference type="Pfam" id="PF00368">
    <property type="entry name" value="HMG-CoA_red"/>
    <property type="match status" value="1"/>
</dbReference>
<dbReference type="NCBIfam" id="TIGR00532">
    <property type="entry name" value="HMG_CoA_R_NAD"/>
    <property type="match status" value="1"/>
</dbReference>
<comment type="similarity">
    <text evidence="1 3">Belongs to the HMG-CoA reductase family.</text>
</comment>
<dbReference type="InterPro" id="IPR023076">
    <property type="entry name" value="HMG_CoA_Rdtase_CS"/>
</dbReference>
<dbReference type="GO" id="GO:0004420">
    <property type="term" value="F:hydroxymethylglutaryl-CoA reductase (NADPH) activity"/>
    <property type="evidence" value="ECO:0007669"/>
    <property type="project" value="InterPro"/>
</dbReference>
<dbReference type="SUPFAM" id="SSF55035">
    <property type="entry name" value="NAD-binding domain of HMG-CoA reductase"/>
    <property type="match status" value="1"/>
</dbReference>
<organism evidence="4 5">
    <name type="scientific">Mammaliicoccus lentus</name>
    <name type="common">Staphylococcus lentus</name>
    <dbReference type="NCBI Taxonomy" id="42858"/>
    <lineage>
        <taxon>Bacteria</taxon>
        <taxon>Bacillati</taxon>
        <taxon>Bacillota</taxon>
        <taxon>Bacilli</taxon>
        <taxon>Bacillales</taxon>
        <taxon>Staphylococcaceae</taxon>
        <taxon>Mammaliicoccus</taxon>
    </lineage>
</organism>
<sequence length="425" mass="46633">MEKLTKDFRHLSRLEKIEQLKKHGWLNEESEQILHNHSVIDKELLDNLIENVIGQGTLPIGILPEIIVNDKSYVVPMMVEEPSVVAAASYGSKLFNNTGGLKIIKTGTTKLGQIVFDQVNNTTELSKKIYALEEQIHKVADKVYPSIKKRGGGYQKIEIDEFPQEHMLSLKVHVDTCDAMGANIINTILEGIASYLETELDNNEILMSILSNYNTTSVVRIEGKINIKDLEKNGMSGEEVAYRMERASVLAHIDPYRAVTHNKGVMNGISSVVLVTGNDTRSVEASAHAYASKDGQYRGLTTWKFDKENKQLIGSIELPLAIGTIGGGIGLLPASKVALDILNVQTSQELGHVMAAVGLAQNFSACRALVSEGIQQGHMNLHYKSLAIKIGAKGDEIHAVTTALKQSSNPNLTTAEEILKEIRSK</sequence>
<reference evidence="4" key="1">
    <citation type="journal article" date="2023" name="Antibiotics">
        <title>Prevalence and Molecular Characterization of Methicillin-Resistant Staphylococci (MRS) and Mammaliicocci (MRM) in Dromedary Camels from Algeria: First Detection of SCCmec-mecC Hybrid in Methicillin-Resistant Mammaliicoccus lentus.</title>
        <authorList>
            <person name="Belhout C."/>
            <person name="Boyen F."/>
            <person name="Vereecke N."/>
            <person name="Theuns S."/>
            <person name="Taibi N."/>
            <person name="Stegger M."/>
            <person name="de la Fe-Rodriguez P.Y."/>
            <person name="Bouayad L."/>
            <person name="Elgroud R."/>
            <person name="Butaye P."/>
        </authorList>
    </citation>
    <scope>NUCLEOTIDE SEQUENCE</scope>
    <source>
        <strain evidence="4">7048</strain>
    </source>
</reference>
<dbReference type="GO" id="GO:0140643">
    <property type="term" value="F:hydroxymethylglutaryl-CoA reductase (NADH) activity"/>
    <property type="evidence" value="ECO:0007669"/>
    <property type="project" value="UniProtKB-EC"/>
</dbReference>
<comment type="catalytic activity">
    <reaction evidence="3">
        <text>(R)-mevalonate + 2 NAD(+) + CoA = (3S)-3-hydroxy-3-methylglutaryl-CoA + 2 NADH + 2 H(+)</text>
        <dbReference type="Rhea" id="RHEA:14833"/>
        <dbReference type="ChEBI" id="CHEBI:15378"/>
        <dbReference type="ChEBI" id="CHEBI:36464"/>
        <dbReference type="ChEBI" id="CHEBI:43074"/>
        <dbReference type="ChEBI" id="CHEBI:57287"/>
        <dbReference type="ChEBI" id="CHEBI:57540"/>
        <dbReference type="ChEBI" id="CHEBI:57945"/>
        <dbReference type="EC" id="1.1.1.88"/>
    </reaction>
</comment>
<dbReference type="PANTHER" id="PTHR10572:SF24">
    <property type="entry name" value="3-HYDROXY-3-METHYLGLUTARYL-COENZYME A REDUCTASE"/>
    <property type="match status" value="1"/>
</dbReference>
<dbReference type="PANTHER" id="PTHR10572">
    <property type="entry name" value="3-HYDROXY-3-METHYLGLUTARYL-COENZYME A REDUCTASE"/>
    <property type="match status" value="1"/>
</dbReference>